<dbReference type="Proteomes" id="UP000217076">
    <property type="component" value="Unassembled WGS sequence"/>
</dbReference>
<dbReference type="PROSITE" id="PS51935">
    <property type="entry name" value="NLPC_P60"/>
    <property type="match status" value="1"/>
</dbReference>
<dbReference type="STRING" id="83401.SAMN05421742_11161"/>
<dbReference type="InterPro" id="IPR038765">
    <property type="entry name" value="Papain-like_cys_pep_sf"/>
</dbReference>
<keyword evidence="2" id="KW-0645">Protease</keyword>
<dbReference type="SUPFAM" id="SSF54001">
    <property type="entry name" value="Cysteine proteinases"/>
    <property type="match status" value="1"/>
</dbReference>
<dbReference type="AlphaFoldDB" id="A0A1G8EWF2"/>
<proteinExistence type="inferred from homology"/>
<dbReference type="Gene3D" id="3.90.1720.10">
    <property type="entry name" value="endopeptidase domain like (from Nostoc punctiforme)"/>
    <property type="match status" value="1"/>
</dbReference>
<evidence type="ECO:0000256" key="4">
    <source>
        <dbReference type="ARBA" id="ARBA00022807"/>
    </source>
</evidence>
<evidence type="ECO:0000313" key="6">
    <source>
        <dbReference type="EMBL" id="SDH74137.1"/>
    </source>
</evidence>
<dbReference type="OrthoDB" id="6058745at2"/>
<reference evidence="7" key="1">
    <citation type="submission" date="2016-10" db="EMBL/GenBank/DDBJ databases">
        <authorList>
            <person name="Varghese N."/>
            <person name="Submissions S."/>
        </authorList>
    </citation>
    <scope>NUCLEOTIDE SEQUENCE [LARGE SCALE GENOMIC DNA]</scope>
    <source>
        <strain evidence="7">930I</strain>
    </source>
</reference>
<evidence type="ECO:0000259" key="5">
    <source>
        <dbReference type="PROSITE" id="PS51935"/>
    </source>
</evidence>
<keyword evidence="3" id="KW-0378">Hydrolase</keyword>
<dbReference type="RefSeq" id="WP_092621240.1">
    <property type="nucleotide sequence ID" value="NZ_FNCV01000011.1"/>
</dbReference>
<evidence type="ECO:0000313" key="7">
    <source>
        <dbReference type="Proteomes" id="UP000217076"/>
    </source>
</evidence>
<organism evidence="6 7">
    <name type="scientific">Roseospirillum parvum</name>
    <dbReference type="NCBI Taxonomy" id="83401"/>
    <lineage>
        <taxon>Bacteria</taxon>
        <taxon>Pseudomonadati</taxon>
        <taxon>Pseudomonadota</taxon>
        <taxon>Alphaproteobacteria</taxon>
        <taxon>Rhodospirillales</taxon>
        <taxon>Rhodospirillaceae</taxon>
        <taxon>Roseospirillum</taxon>
    </lineage>
</organism>
<name>A0A1G8EWF2_9PROT</name>
<gene>
    <name evidence="6" type="ORF">SAMN05421742_11161</name>
</gene>
<protein>
    <submittedName>
        <fullName evidence="6">NlpC/P60 family protein</fullName>
    </submittedName>
</protein>
<dbReference type="EMBL" id="FNCV01000011">
    <property type="protein sequence ID" value="SDH74137.1"/>
    <property type="molecule type" value="Genomic_DNA"/>
</dbReference>
<evidence type="ECO:0000256" key="1">
    <source>
        <dbReference type="ARBA" id="ARBA00007074"/>
    </source>
</evidence>
<keyword evidence="4" id="KW-0788">Thiol protease</keyword>
<accession>A0A1G8EWF2</accession>
<dbReference type="InterPro" id="IPR000064">
    <property type="entry name" value="NLP_P60_dom"/>
</dbReference>
<comment type="similarity">
    <text evidence="1">Belongs to the peptidase C40 family.</text>
</comment>
<sequence length="160" mass="17895">MPTDHPVSTITPALIEAEARQWLGHPWRHQGRGPTHVDCAGLVVMVAHALGLPYVDETGYGRRPLGDTLLRPLRAQLVELRNIGAARRGDVVALAEGGSAVSHMGILTLRHGRLYLVHALARRRMVVEDPWDGEWWEKSKFAFRWQHLAQQHLAQQDGEG</sequence>
<keyword evidence="7" id="KW-1185">Reference proteome</keyword>
<dbReference type="GO" id="GO:0006508">
    <property type="term" value="P:proteolysis"/>
    <property type="evidence" value="ECO:0007669"/>
    <property type="project" value="UniProtKB-KW"/>
</dbReference>
<dbReference type="GO" id="GO:0008234">
    <property type="term" value="F:cysteine-type peptidase activity"/>
    <property type="evidence" value="ECO:0007669"/>
    <property type="project" value="UniProtKB-KW"/>
</dbReference>
<evidence type="ECO:0000256" key="3">
    <source>
        <dbReference type="ARBA" id="ARBA00022801"/>
    </source>
</evidence>
<evidence type="ECO:0000256" key="2">
    <source>
        <dbReference type="ARBA" id="ARBA00022670"/>
    </source>
</evidence>
<dbReference type="Pfam" id="PF00877">
    <property type="entry name" value="NLPC_P60"/>
    <property type="match status" value="1"/>
</dbReference>
<feature type="domain" description="NlpC/P60" evidence="5">
    <location>
        <begin position="9"/>
        <end position="147"/>
    </location>
</feature>